<dbReference type="Gene3D" id="2.102.10.10">
    <property type="entry name" value="Rieske [2Fe-2S] iron-sulphur domain"/>
    <property type="match status" value="1"/>
</dbReference>
<dbReference type="GO" id="GO:0004497">
    <property type="term" value="F:monooxygenase activity"/>
    <property type="evidence" value="ECO:0007669"/>
    <property type="project" value="UniProtKB-ARBA"/>
</dbReference>
<dbReference type="InterPro" id="IPR017881">
    <property type="entry name" value="NirD"/>
</dbReference>
<proteinExistence type="predicted"/>
<dbReference type="CDD" id="cd03529">
    <property type="entry name" value="Rieske_NirD"/>
    <property type="match status" value="1"/>
</dbReference>
<dbReference type="PANTHER" id="PTHR40562:SF1">
    <property type="entry name" value="NITRITE REDUCTASE (NADH) SMALL SUBUNIT"/>
    <property type="match status" value="1"/>
</dbReference>
<dbReference type="EMBL" id="JAAZSQ010000001">
    <property type="protein sequence ID" value="NKX53358.1"/>
    <property type="molecule type" value="Genomic_DNA"/>
</dbReference>
<keyword evidence="5" id="KW-0411">Iron-sulfur</keyword>
<dbReference type="GO" id="GO:0016705">
    <property type="term" value="F:oxidoreductase activity, acting on paired donors, with incorporation or reduction of molecular oxygen"/>
    <property type="evidence" value="ECO:0007669"/>
    <property type="project" value="UniProtKB-ARBA"/>
</dbReference>
<dbReference type="PANTHER" id="PTHR40562">
    <property type="match status" value="1"/>
</dbReference>
<dbReference type="PROSITE" id="PS51296">
    <property type="entry name" value="RIESKE"/>
    <property type="match status" value="1"/>
</dbReference>
<dbReference type="GO" id="GO:0042128">
    <property type="term" value="P:nitrate assimilation"/>
    <property type="evidence" value="ECO:0007669"/>
    <property type="project" value="UniProtKB-KW"/>
</dbReference>
<evidence type="ECO:0000256" key="1">
    <source>
        <dbReference type="ARBA" id="ARBA00022714"/>
    </source>
</evidence>
<dbReference type="GO" id="GO:0051537">
    <property type="term" value="F:2 iron, 2 sulfur cluster binding"/>
    <property type="evidence" value="ECO:0007669"/>
    <property type="project" value="UniProtKB-KW"/>
</dbReference>
<keyword evidence="4" id="KW-0408">Iron</keyword>
<name>A0A7X6HC12_9MICC</name>
<keyword evidence="9" id="KW-1185">Reference proteome</keyword>
<evidence type="ECO:0000256" key="6">
    <source>
        <dbReference type="ARBA" id="ARBA00023063"/>
    </source>
</evidence>
<keyword evidence="1" id="KW-0001">2Fe-2S</keyword>
<dbReference type="Proteomes" id="UP000544090">
    <property type="component" value="Unassembled WGS sequence"/>
</dbReference>
<evidence type="ECO:0000259" key="7">
    <source>
        <dbReference type="PROSITE" id="PS51296"/>
    </source>
</evidence>
<dbReference type="RefSeq" id="WP_168484674.1">
    <property type="nucleotide sequence ID" value="NZ_JAAZSQ010000001.1"/>
</dbReference>
<sequence length="130" mass="13805">MTVMISPETLSATDIHWHSVCRVEDLEDCWGEAALVQGRQLALFRLSATEVYAADQRDPATGAYVMARGIVGNAGSRATIASPLHKEVYLLATGECLGNPDLFLPTYPVRLEEGMVLVGLDAATGAEAAG</sequence>
<dbReference type="InterPro" id="IPR012748">
    <property type="entry name" value="Rieske-like_NirD"/>
</dbReference>
<evidence type="ECO:0000256" key="3">
    <source>
        <dbReference type="ARBA" id="ARBA00023002"/>
    </source>
</evidence>
<reference evidence="8 9" key="1">
    <citation type="submission" date="2020-04" db="EMBL/GenBank/DDBJ databases">
        <title>Arthrobacter sp. nov.</title>
        <authorList>
            <person name="Liu S."/>
        </authorList>
    </citation>
    <scope>NUCLEOTIDE SEQUENCE [LARGE SCALE GENOMIC DNA]</scope>
    <source>
        <strain evidence="8 9">E918</strain>
    </source>
</reference>
<dbReference type="SUPFAM" id="SSF50022">
    <property type="entry name" value="ISP domain"/>
    <property type="match status" value="1"/>
</dbReference>
<dbReference type="InterPro" id="IPR036922">
    <property type="entry name" value="Rieske_2Fe-2S_sf"/>
</dbReference>
<dbReference type="GO" id="GO:0046872">
    <property type="term" value="F:metal ion binding"/>
    <property type="evidence" value="ECO:0007669"/>
    <property type="project" value="UniProtKB-KW"/>
</dbReference>
<accession>A0A7X6HC12</accession>
<evidence type="ECO:0000256" key="2">
    <source>
        <dbReference type="ARBA" id="ARBA00022723"/>
    </source>
</evidence>
<dbReference type="AlphaFoldDB" id="A0A7X6HC12"/>
<dbReference type="GO" id="GO:0008942">
    <property type="term" value="F:nitrite reductase [NAD(P)H] activity"/>
    <property type="evidence" value="ECO:0007669"/>
    <property type="project" value="InterPro"/>
</dbReference>
<protein>
    <submittedName>
        <fullName evidence="8">Nitrite reductase small subunit NirD</fullName>
    </submittedName>
</protein>
<evidence type="ECO:0000256" key="5">
    <source>
        <dbReference type="ARBA" id="ARBA00023014"/>
    </source>
</evidence>
<dbReference type="Pfam" id="PF13806">
    <property type="entry name" value="Rieske_2"/>
    <property type="match status" value="1"/>
</dbReference>
<evidence type="ECO:0000256" key="4">
    <source>
        <dbReference type="ARBA" id="ARBA00023004"/>
    </source>
</evidence>
<keyword evidence="3" id="KW-0560">Oxidoreductase</keyword>
<evidence type="ECO:0000313" key="9">
    <source>
        <dbReference type="Proteomes" id="UP000544090"/>
    </source>
</evidence>
<keyword evidence="2" id="KW-0479">Metal-binding</keyword>
<dbReference type="InterPro" id="IPR017941">
    <property type="entry name" value="Rieske_2Fe-2S"/>
</dbReference>
<dbReference type="NCBIfam" id="TIGR02378">
    <property type="entry name" value="nirD_assim_sml"/>
    <property type="match status" value="1"/>
</dbReference>
<evidence type="ECO:0000313" key="8">
    <source>
        <dbReference type="EMBL" id="NKX53358.1"/>
    </source>
</evidence>
<organism evidence="8 9">
    <name type="scientific">Arthrobacter mobilis</name>
    <dbReference type="NCBI Taxonomy" id="2724944"/>
    <lineage>
        <taxon>Bacteria</taxon>
        <taxon>Bacillati</taxon>
        <taxon>Actinomycetota</taxon>
        <taxon>Actinomycetes</taxon>
        <taxon>Micrococcales</taxon>
        <taxon>Micrococcaceae</taxon>
        <taxon>Arthrobacter</taxon>
    </lineage>
</organism>
<dbReference type="PROSITE" id="PS51300">
    <property type="entry name" value="NIRD"/>
    <property type="match status" value="1"/>
</dbReference>
<gene>
    <name evidence="8" type="primary">nirD</name>
    <name evidence="8" type="ORF">HGG74_02155</name>
</gene>
<comment type="caution">
    <text evidence="8">The sequence shown here is derived from an EMBL/GenBank/DDBJ whole genome shotgun (WGS) entry which is preliminary data.</text>
</comment>
<keyword evidence="6" id="KW-0534">Nitrate assimilation</keyword>
<feature type="domain" description="Rieske" evidence="7">
    <location>
        <begin position="17"/>
        <end position="118"/>
    </location>
</feature>